<proteinExistence type="predicted"/>
<gene>
    <name evidence="1" type="ORF">LTR25_010217</name>
</gene>
<protein>
    <submittedName>
        <fullName evidence="1">Uncharacterized protein</fullName>
    </submittedName>
</protein>
<dbReference type="EMBL" id="JAXLQG010000025">
    <property type="protein sequence ID" value="KAK5528604.1"/>
    <property type="molecule type" value="Genomic_DNA"/>
</dbReference>
<organism evidence="1 2">
    <name type="scientific">Vermiconidia calcicola</name>
    <dbReference type="NCBI Taxonomy" id="1690605"/>
    <lineage>
        <taxon>Eukaryota</taxon>
        <taxon>Fungi</taxon>
        <taxon>Dikarya</taxon>
        <taxon>Ascomycota</taxon>
        <taxon>Pezizomycotina</taxon>
        <taxon>Dothideomycetes</taxon>
        <taxon>Dothideomycetidae</taxon>
        <taxon>Mycosphaerellales</taxon>
        <taxon>Extremaceae</taxon>
        <taxon>Vermiconidia</taxon>
    </lineage>
</organism>
<keyword evidence="2" id="KW-1185">Reference proteome</keyword>
<accession>A0AAV9PV03</accession>
<sequence length="266" mass="30076">MPPSWRSGLVNAFPIPEDRLKSKKGWKREKDEHKAAEAVEADPHELVLPGGPFKFFDLPGEIRNKIYTLILFRGASYKGIDGRKKSRMSILLVNSRMHREASYILYSSLSFRIFPLQDFTPAPLIQELRPMYRSMVTKLEMVVGSSWTNPPKTWRVSKLLAKRLGKLSAVQSLKLFVQCDPSMPTYEKYRISFEFYTDFCGDLLGSVLSVMPHLEHIEVDGNPGIETTGPLVSRLLAEAEAKGKTWTLGPTKPVATSGGLKMLFWI</sequence>
<comment type="caution">
    <text evidence="1">The sequence shown here is derived from an EMBL/GenBank/DDBJ whole genome shotgun (WGS) entry which is preliminary data.</text>
</comment>
<evidence type="ECO:0000313" key="1">
    <source>
        <dbReference type="EMBL" id="KAK5528604.1"/>
    </source>
</evidence>
<evidence type="ECO:0000313" key="2">
    <source>
        <dbReference type="Proteomes" id="UP001345827"/>
    </source>
</evidence>
<dbReference type="Proteomes" id="UP001345827">
    <property type="component" value="Unassembled WGS sequence"/>
</dbReference>
<reference evidence="1 2" key="1">
    <citation type="submission" date="2023-06" db="EMBL/GenBank/DDBJ databases">
        <title>Black Yeasts Isolated from many extreme environments.</title>
        <authorList>
            <person name="Coleine C."/>
            <person name="Stajich J.E."/>
            <person name="Selbmann L."/>
        </authorList>
    </citation>
    <scope>NUCLEOTIDE SEQUENCE [LARGE SCALE GENOMIC DNA]</scope>
    <source>
        <strain evidence="1 2">CCFEE 5887</strain>
    </source>
</reference>
<dbReference type="AlphaFoldDB" id="A0AAV9PV03"/>
<name>A0AAV9PV03_9PEZI</name>
<dbReference type="PANTHER" id="PTHR42085">
    <property type="entry name" value="F-BOX DOMAIN-CONTAINING PROTEIN"/>
    <property type="match status" value="1"/>
</dbReference>
<dbReference type="InterPro" id="IPR038883">
    <property type="entry name" value="AN11006-like"/>
</dbReference>
<dbReference type="PANTHER" id="PTHR42085:SF2">
    <property type="entry name" value="F-BOX DOMAIN-CONTAINING PROTEIN"/>
    <property type="match status" value="1"/>
</dbReference>